<reference evidence="5" key="1">
    <citation type="submission" date="2021-04" db="EMBL/GenBank/DDBJ databases">
        <title>Genome based classification of Actinospica acidithermotolerans sp. nov., an actinobacterium isolated from an Indonesian hot spring.</title>
        <authorList>
            <person name="Kusuma A.B."/>
            <person name="Putra K.E."/>
            <person name="Nafisah S."/>
            <person name="Loh J."/>
            <person name="Nouioui I."/>
            <person name="Goodfellow M."/>
        </authorList>
    </citation>
    <scope>NUCLEOTIDE SEQUENCE</scope>
    <source>
        <strain evidence="5">CSCA 57</strain>
    </source>
</reference>
<gene>
    <name evidence="5" type="ORF">KDL01_35850</name>
</gene>
<dbReference type="GO" id="GO:0003700">
    <property type="term" value="F:DNA-binding transcription factor activity"/>
    <property type="evidence" value="ECO:0007669"/>
    <property type="project" value="InterPro"/>
</dbReference>
<dbReference type="EMBL" id="JAGSOG010000318">
    <property type="protein sequence ID" value="MBR7838698.1"/>
    <property type="molecule type" value="Genomic_DNA"/>
</dbReference>
<comment type="caution">
    <text evidence="5">The sequence shown here is derived from an EMBL/GenBank/DDBJ whole genome shotgun (WGS) entry which is preliminary data.</text>
</comment>
<dbReference type="RefSeq" id="WP_212533149.1">
    <property type="nucleotide sequence ID" value="NZ_JAGSOG010000318.1"/>
</dbReference>
<keyword evidence="6" id="KW-1185">Reference proteome</keyword>
<dbReference type="InterPro" id="IPR009057">
    <property type="entry name" value="Homeodomain-like_sf"/>
</dbReference>
<organism evidence="5 6">
    <name type="scientific">Actinospica durhamensis</name>
    <dbReference type="NCBI Taxonomy" id="1508375"/>
    <lineage>
        <taxon>Bacteria</taxon>
        <taxon>Bacillati</taxon>
        <taxon>Actinomycetota</taxon>
        <taxon>Actinomycetes</taxon>
        <taxon>Catenulisporales</taxon>
        <taxon>Actinospicaceae</taxon>
        <taxon>Actinospica</taxon>
    </lineage>
</organism>
<dbReference type="Pfam" id="PF12625">
    <property type="entry name" value="Arabinose_bd"/>
    <property type="match status" value="1"/>
</dbReference>
<dbReference type="InterPro" id="IPR032687">
    <property type="entry name" value="AraC-type_N"/>
</dbReference>
<dbReference type="GO" id="GO:0005829">
    <property type="term" value="C:cytosol"/>
    <property type="evidence" value="ECO:0007669"/>
    <property type="project" value="TreeGrafter"/>
</dbReference>
<dbReference type="PANTHER" id="PTHR47894">
    <property type="entry name" value="HTH-TYPE TRANSCRIPTIONAL REGULATOR GADX"/>
    <property type="match status" value="1"/>
</dbReference>
<dbReference type="GO" id="GO:0000976">
    <property type="term" value="F:transcription cis-regulatory region binding"/>
    <property type="evidence" value="ECO:0007669"/>
    <property type="project" value="TreeGrafter"/>
</dbReference>
<dbReference type="PROSITE" id="PS01124">
    <property type="entry name" value="HTH_ARAC_FAMILY_2"/>
    <property type="match status" value="1"/>
</dbReference>
<evidence type="ECO:0000256" key="3">
    <source>
        <dbReference type="ARBA" id="ARBA00023163"/>
    </source>
</evidence>
<evidence type="ECO:0000259" key="4">
    <source>
        <dbReference type="PROSITE" id="PS01124"/>
    </source>
</evidence>
<evidence type="ECO:0000313" key="6">
    <source>
        <dbReference type="Proteomes" id="UP000675781"/>
    </source>
</evidence>
<keyword evidence="1" id="KW-0805">Transcription regulation</keyword>
<proteinExistence type="predicted"/>
<keyword evidence="3" id="KW-0804">Transcription</keyword>
<dbReference type="InterPro" id="IPR018060">
    <property type="entry name" value="HTH_AraC"/>
</dbReference>
<feature type="domain" description="HTH araC/xylS-type" evidence="4">
    <location>
        <begin position="219"/>
        <end position="317"/>
    </location>
</feature>
<evidence type="ECO:0000256" key="2">
    <source>
        <dbReference type="ARBA" id="ARBA00023125"/>
    </source>
</evidence>
<sequence>MALRYGVDPRAMSTLPGLDPETLDNDLIRVPNHTMWSICELITLTGIAEAGVAAGASIAPGALDSWGYLFATGDSLADGLRAAAHYSPAVTDPTAAFEVVEDGRLLTVRYRGIEAVPRLSFLHEWVMGMLLRRVQDATSTAATPIRVSFAHAAPRSHRYLTHAFATANIEFDAAASEITFIDPEAGTPPTPRDPELDRIVTRYTEMMMTSAKAPPDWHSTFLQVVSDALARDEVSLDAIANRLCMSTRTLQRRFEEQGTSWRDEVEAVRHEKTLRLLGETDLTVESVASRVGYADARTLRKAFLRWTGQTPDAYRRASRV</sequence>
<name>A0A941EYA6_9ACTN</name>
<dbReference type="PANTHER" id="PTHR47894:SF1">
    <property type="entry name" value="HTH-TYPE TRANSCRIPTIONAL REGULATOR VQSM"/>
    <property type="match status" value="1"/>
</dbReference>
<dbReference type="SUPFAM" id="SSF46689">
    <property type="entry name" value="Homeodomain-like"/>
    <property type="match status" value="1"/>
</dbReference>
<dbReference type="AlphaFoldDB" id="A0A941EYA6"/>
<dbReference type="Pfam" id="PF12833">
    <property type="entry name" value="HTH_18"/>
    <property type="match status" value="1"/>
</dbReference>
<dbReference type="Proteomes" id="UP000675781">
    <property type="component" value="Unassembled WGS sequence"/>
</dbReference>
<keyword evidence="2" id="KW-0238">DNA-binding</keyword>
<evidence type="ECO:0000313" key="5">
    <source>
        <dbReference type="EMBL" id="MBR7838698.1"/>
    </source>
</evidence>
<accession>A0A941EYA6</accession>
<dbReference type="Gene3D" id="1.10.10.60">
    <property type="entry name" value="Homeodomain-like"/>
    <property type="match status" value="1"/>
</dbReference>
<evidence type="ECO:0000256" key="1">
    <source>
        <dbReference type="ARBA" id="ARBA00023015"/>
    </source>
</evidence>
<dbReference type="SMART" id="SM00342">
    <property type="entry name" value="HTH_ARAC"/>
    <property type="match status" value="1"/>
</dbReference>
<protein>
    <submittedName>
        <fullName evidence="5">AraC family transcriptional regulator ligand-binding domain-containing protein</fullName>
    </submittedName>
</protein>